<feature type="compositionally biased region" description="Low complexity" evidence="1">
    <location>
        <begin position="681"/>
        <end position="703"/>
    </location>
</feature>
<dbReference type="Proteomes" id="UP001283361">
    <property type="component" value="Unassembled WGS sequence"/>
</dbReference>
<dbReference type="GO" id="GO:0007266">
    <property type="term" value="P:Rho protein signal transduction"/>
    <property type="evidence" value="ECO:0007669"/>
    <property type="project" value="TreeGrafter"/>
</dbReference>
<dbReference type="GO" id="GO:0043542">
    <property type="term" value="P:endothelial cell migration"/>
    <property type="evidence" value="ECO:0007669"/>
    <property type="project" value="TreeGrafter"/>
</dbReference>
<protein>
    <recommendedName>
        <fullName evidence="2">DH domain-containing protein</fullName>
    </recommendedName>
</protein>
<feature type="region of interest" description="Disordered" evidence="1">
    <location>
        <begin position="669"/>
        <end position="704"/>
    </location>
</feature>
<organism evidence="3 4">
    <name type="scientific">Elysia crispata</name>
    <name type="common">lettuce slug</name>
    <dbReference type="NCBI Taxonomy" id="231223"/>
    <lineage>
        <taxon>Eukaryota</taxon>
        <taxon>Metazoa</taxon>
        <taxon>Spiralia</taxon>
        <taxon>Lophotrochozoa</taxon>
        <taxon>Mollusca</taxon>
        <taxon>Gastropoda</taxon>
        <taxon>Heterobranchia</taxon>
        <taxon>Euthyneura</taxon>
        <taxon>Panpulmonata</taxon>
        <taxon>Sacoglossa</taxon>
        <taxon>Placobranchoidea</taxon>
        <taxon>Plakobranchidae</taxon>
        <taxon>Elysia</taxon>
    </lineage>
</organism>
<evidence type="ECO:0000313" key="4">
    <source>
        <dbReference type="Proteomes" id="UP001283361"/>
    </source>
</evidence>
<dbReference type="Pfam" id="PF00621">
    <property type="entry name" value="RhoGEF"/>
    <property type="match status" value="1"/>
</dbReference>
<proteinExistence type="predicted"/>
<dbReference type="SUPFAM" id="SSF48065">
    <property type="entry name" value="DBL homology domain (DH-domain)"/>
    <property type="match status" value="1"/>
</dbReference>
<dbReference type="GO" id="GO:0005085">
    <property type="term" value="F:guanyl-nucleotide exchange factor activity"/>
    <property type="evidence" value="ECO:0007669"/>
    <property type="project" value="InterPro"/>
</dbReference>
<dbReference type="InterPro" id="IPR035899">
    <property type="entry name" value="DBL_dom_sf"/>
</dbReference>
<dbReference type="PROSITE" id="PS50010">
    <property type="entry name" value="DH_2"/>
    <property type="match status" value="1"/>
</dbReference>
<dbReference type="Gene3D" id="2.30.29.30">
    <property type="entry name" value="Pleckstrin-homology domain (PH domain)/Phosphotyrosine-binding domain (PTB)"/>
    <property type="match status" value="1"/>
</dbReference>
<evidence type="ECO:0000259" key="2">
    <source>
        <dbReference type="PROSITE" id="PS50010"/>
    </source>
</evidence>
<feature type="compositionally biased region" description="Low complexity" evidence="1">
    <location>
        <begin position="576"/>
        <end position="603"/>
    </location>
</feature>
<evidence type="ECO:0000256" key="1">
    <source>
        <dbReference type="SAM" id="MobiDB-lite"/>
    </source>
</evidence>
<dbReference type="InterPro" id="IPR040181">
    <property type="entry name" value="PKHG5/7"/>
</dbReference>
<accession>A0AAE1DY43</accession>
<evidence type="ECO:0000313" key="3">
    <source>
        <dbReference type="EMBL" id="KAK3787336.1"/>
    </source>
</evidence>
<dbReference type="PANTHER" id="PTHR13217">
    <property type="entry name" value="PLECKSTRIN HOMOLOGY DOMAIN-CONTAINING FAMILY G MEMBER 7"/>
    <property type="match status" value="1"/>
</dbReference>
<feature type="compositionally biased region" description="Polar residues" evidence="1">
    <location>
        <begin position="848"/>
        <end position="859"/>
    </location>
</feature>
<sequence length="1028" mass="114340">MRRESVGDRRINPHRSVFRHHSFAGPERTIYSPIKKLQRNSSSFSMKDRERQDQLSELLGRYSAHGLPPLPELLALGRPKLDDASLVILDLEPHWQSIVDNNATMTKKQQEHQEAVWELLHTEVSYIKQIRVIIDVFQNCLINVQQEGFLNEIETERLFSNVDKIFECNCLFWQEYLLPVLTRSRDSRQRLDPLVAKEGFVVHFPILFQVYFKYFIEHKSCLEYAKSRIENSDLFKTFILWAEGQKQCNRLKLADILVKPMQRLLKYSLLLQAILKHTESELEAAAIREMIESVEKLCWAANTSLQRREDYEKLEAVRKTIDLYDAIEAPNDECAKIIQEYNGNFNLLAPMPGFREGQPRSLLSHSSLRMKEAQAAKVDVDCLLFTDLILICKSNKKMDRFKIIRPPMRLDQLVATDLKDKGSFLLIYMNEYHVPISAFTFHSDVTGIKAWLDRFREAQKDFKHKKIQESAELERIRLIGTQEEVHYTPIISVPNDLDLPSSSGFPRSESMESADRFMPNLLLSPQGEDGYGKLPPEIGRSGSTGDIYGQQLPPIPSAVPTATGANLTAAFPGNVSSLSSSSSSLPQTSISNGVNVDSSNVSSRPPPTPGSIERILPGGVNALASNLAMGSSTSSLMPSQQIGTSVAQKPIQSCRSVPNIQVANEVAAPAHPGSVPQAVTSSSRPPNSSSGSSLPSSSSPSVPHRTIINVNTSREGSGGIVHYGGQQQQFQQQVYSKQSHIQSYESSSSSFASPYFPSTNNIDQASPANIDISVSQVSLGSSGGDPSSVFDEDELSRMKHASRRTSRAEKRYHTADSITDMKPSQEKDASIHKRLSWRTDVQVVDNKNLGSPNKVLSTDSVRSYPSSSGVSSTGSLHMNLESDISEESEVSGFGGSTEVGLMSRTREKMFTVGDGLPDPQPADNVDSNFDLANNNSNRNELQGRTQYLEVEEDELSVSDSSQGRSKSTPDLVTMFNNTLRVSEMEDGIVSVEVSSDAFNRKLTHADILKMKKLKHQVLYDANVESSEV</sequence>
<keyword evidence="4" id="KW-1185">Reference proteome</keyword>
<feature type="compositionally biased region" description="Low complexity" evidence="1">
    <location>
        <begin position="860"/>
        <end position="875"/>
    </location>
</feature>
<feature type="region of interest" description="Disordered" evidence="1">
    <location>
        <begin position="847"/>
        <end position="875"/>
    </location>
</feature>
<dbReference type="GO" id="GO:0030139">
    <property type="term" value="C:endocytic vesicle"/>
    <property type="evidence" value="ECO:0007669"/>
    <property type="project" value="TreeGrafter"/>
</dbReference>
<dbReference type="PANTHER" id="PTHR13217:SF11">
    <property type="entry name" value="PLECKSTRIN HOMOLOGY DOMAIN-CONTAINING FAMILY G MEMBER 5"/>
    <property type="match status" value="1"/>
</dbReference>
<reference evidence="3" key="1">
    <citation type="journal article" date="2023" name="G3 (Bethesda)">
        <title>A reference genome for the long-term kleptoplast-retaining sea slug Elysia crispata morphotype clarki.</title>
        <authorList>
            <person name="Eastman K.E."/>
            <person name="Pendleton A.L."/>
            <person name="Shaikh M.A."/>
            <person name="Suttiyut T."/>
            <person name="Ogas R."/>
            <person name="Tomko P."/>
            <person name="Gavelis G."/>
            <person name="Widhalm J.R."/>
            <person name="Wisecaver J.H."/>
        </authorList>
    </citation>
    <scope>NUCLEOTIDE SEQUENCE</scope>
    <source>
        <strain evidence="3">ECLA1</strain>
    </source>
</reference>
<dbReference type="CDD" id="cd13244">
    <property type="entry name" value="PH_PLEKHG5_G6"/>
    <property type="match status" value="1"/>
</dbReference>
<feature type="region of interest" description="Disordered" evidence="1">
    <location>
        <begin position="777"/>
        <end position="815"/>
    </location>
</feature>
<dbReference type="Gene3D" id="1.20.900.10">
    <property type="entry name" value="Dbl homology (DH) domain"/>
    <property type="match status" value="1"/>
</dbReference>
<dbReference type="InterPro" id="IPR000219">
    <property type="entry name" value="DH_dom"/>
</dbReference>
<comment type="caution">
    <text evidence="3">The sequence shown here is derived from an EMBL/GenBank/DDBJ whole genome shotgun (WGS) entry which is preliminary data.</text>
</comment>
<gene>
    <name evidence="3" type="ORF">RRG08_025288</name>
</gene>
<dbReference type="EMBL" id="JAWDGP010001867">
    <property type="protein sequence ID" value="KAK3787336.1"/>
    <property type="molecule type" value="Genomic_DNA"/>
</dbReference>
<dbReference type="SMART" id="SM00325">
    <property type="entry name" value="RhoGEF"/>
    <property type="match status" value="1"/>
</dbReference>
<dbReference type="AlphaFoldDB" id="A0AAE1DY43"/>
<dbReference type="GO" id="GO:0005886">
    <property type="term" value="C:plasma membrane"/>
    <property type="evidence" value="ECO:0007669"/>
    <property type="project" value="TreeGrafter"/>
</dbReference>
<dbReference type="GO" id="GO:0030424">
    <property type="term" value="C:axon"/>
    <property type="evidence" value="ECO:0007669"/>
    <property type="project" value="TreeGrafter"/>
</dbReference>
<feature type="domain" description="DH" evidence="2">
    <location>
        <begin position="111"/>
        <end position="304"/>
    </location>
</feature>
<name>A0AAE1DY43_9GAST</name>
<dbReference type="CDD" id="cd00160">
    <property type="entry name" value="RhoGEF"/>
    <property type="match status" value="1"/>
</dbReference>
<dbReference type="SUPFAM" id="SSF50729">
    <property type="entry name" value="PH domain-like"/>
    <property type="match status" value="1"/>
</dbReference>
<feature type="region of interest" description="Disordered" evidence="1">
    <location>
        <begin position="575"/>
        <end position="616"/>
    </location>
</feature>
<dbReference type="InterPro" id="IPR011993">
    <property type="entry name" value="PH-like_dom_sf"/>
</dbReference>